<evidence type="ECO:0000313" key="2">
    <source>
        <dbReference type="EnsemblFungi" id="PTTG_26596-t43_1-p1"/>
    </source>
</evidence>
<evidence type="ECO:0000313" key="3">
    <source>
        <dbReference type="Proteomes" id="UP000005240"/>
    </source>
</evidence>
<evidence type="ECO:0000313" key="1">
    <source>
        <dbReference type="EMBL" id="OAV95562.1"/>
    </source>
</evidence>
<reference evidence="1" key="1">
    <citation type="submission" date="2009-11" db="EMBL/GenBank/DDBJ databases">
        <authorList>
            <consortium name="The Broad Institute Genome Sequencing Platform"/>
            <person name="Ward D."/>
            <person name="Feldgarden M."/>
            <person name="Earl A."/>
            <person name="Young S.K."/>
            <person name="Zeng Q."/>
            <person name="Koehrsen M."/>
            <person name="Alvarado L."/>
            <person name="Berlin A."/>
            <person name="Bochicchio J."/>
            <person name="Borenstein D."/>
            <person name="Chapman S.B."/>
            <person name="Chen Z."/>
            <person name="Engels R."/>
            <person name="Freedman E."/>
            <person name="Gellesch M."/>
            <person name="Goldberg J."/>
            <person name="Griggs A."/>
            <person name="Gujja S."/>
            <person name="Heilman E."/>
            <person name="Heiman D."/>
            <person name="Hepburn T."/>
            <person name="Howarth C."/>
            <person name="Jen D."/>
            <person name="Larson L."/>
            <person name="Lewis B."/>
            <person name="Mehta T."/>
            <person name="Park D."/>
            <person name="Pearson M."/>
            <person name="Roberts A."/>
            <person name="Saif S."/>
            <person name="Shea T."/>
            <person name="Shenoy N."/>
            <person name="Sisk P."/>
            <person name="Stolte C."/>
            <person name="Sykes S."/>
            <person name="Thomson T."/>
            <person name="Walk T."/>
            <person name="White J."/>
            <person name="Yandava C."/>
            <person name="Izard J."/>
            <person name="Baranova O.V."/>
            <person name="Blanton J.M."/>
            <person name="Tanner A.C."/>
            <person name="Dewhirst F.E."/>
            <person name="Haas B."/>
            <person name="Nusbaum C."/>
            <person name="Birren B."/>
        </authorList>
    </citation>
    <scope>NUCLEOTIDE SEQUENCE [LARGE SCALE GENOMIC DNA]</scope>
    <source>
        <strain evidence="1">1-1 BBBD Race 1</strain>
    </source>
</reference>
<gene>
    <name evidence="1" type="ORF">PTTG_26596</name>
</gene>
<reference evidence="2" key="4">
    <citation type="submission" date="2025-05" db="UniProtKB">
        <authorList>
            <consortium name="EnsemblFungi"/>
        </authorList>
    </citation>
    <scope>IDENTIFICATION</scope>
    <source>
        <strain evidence="2">isolate 1-1 / race 1 (BBBD)</strain>
    </source>
</reference>
<accession>A0A180GTD7</accession>
<dbReference type="Proteomes" id="UP000005240">
    <property type="component" value="Unassembled WGS sequence"/>
</dbReference>
<dbReference type="EnsemblFungi" id="PTTG_26596-t43_1">
    <property type="protein sequence ID" value="PTTG_26596-t43_1-p1"/>
    <property type="gene ID" value="PTTG_26596"/>
</dbReference>
<name>A0A180GTD7_PUCT1</name>
<dbReference type="EnsemblFungi" id="PTTG_26596-t43_2">
    <property type="protein sequence ID" value="PTTG_26596-t43_2-p1"/>
    <property type="gene ID" value="PTTG_26596"/>
</dbReference>
<dbReference type="AlphaFoldDB" id="A0A180GTD7"/>
<proteinExistence type="predicted"/>
<sequence>MVRRRASAPSALMLQPATVPLVRGQPKFVLPSPPSEYAIIHLADHRKLSDNYHKHKLEPLKELPRLKDFKVAYIKCDTSSTPSRSLISA</sequence>
<dbReference type="EMBL" id="ADAS02000027">
    <property type="protein sequence ID" value="OAV95561.1"/>
    <property type="molecule type" value="Genomic_DNA"/>
</dbReference>
<keyword evidence="3" id="KW-1185">Reference proteome</keyword>
<dbReference type="VEuPathDB" id="FungiDB:PTTG_26596"/>
<dbReference type="EMBL" id="ADAS02000027">
    <property type="protein sequence ID" value="OAV95562.1"/>
    <property type="molecule type" value="Genomic_DNA"/>
</dbReference>
<organism evidence="1">
    <name type="scientific">Puccinia triticina (isolate 1-1 / race 1 (BBBD))</name>
    <name type="common">Brown leaf rust fungus</name>
    <dbReference type="NCBI Taxonomy" id="630390"/>
    <lineage>
        <taxon>Eukaryota</taxon>
        <taxon>Fungi</taxon>
        <taxon>Dikarya</taxon>
        <taxon>Basidiomycota</taxon>
        <taxon>Pucciniomycotina</taxon>
        <taxon>Pucciniomycetes</taxon>
        <taxon>Pucciniales</taxon>
        <taxon>Pucciniaceae</taxon>
        <taxon>Puccinia</taxon>
    </lineage>
</organism>
<dbReference type="OrthoDB" id="2495758at2759"/>
<protein>
    <submittedName>
        <fullName evidence="1 2">Uncharacterized protein</fullName>
    </submittedName>
</protein>
<reference evidence="1" key="2">
    <citation type="submission" date="2016-05" db="EMBL/GenBank/DDBJ databases">
        <title>Comparative analysis highlights variable genome content of wheat rusts and divergence of the mating loci.</title>
        <authorList>
            <person name="Cuomo C.A."/>
            <person name="Bakkeren G."/>
            <person name="Szabo L."/>
            <person name="Khalil H."/>
            <person name="Joly D."/>
            <person name="Goldberg J."/>
            <person name="Young S."/>
            <person name="Zeng Q."/>
            <person name="Fellers J."/>
        </authorList>
    </citation>
    <scope>NUCLEOTIDE SEQUENCE [LARGE SCALE GENOMIC DNA]</scope>
    <source>
        <strain evidence="1">1-1 BBBD Race 1</strain>
    </source>
</reference>
<reference evidence="2 3" key="3">
    <citation type="journal article" date="2017" name="G3 (Bethesda)">
        <title>Comparative analysis highlights variable genome content of wheat rusts and divergence of the mating loci.</title>
        <authorList>
            <person name="Cuomo C.A."/>
            <person name="Bakkeren G."/>
            <person name="Khalil H.B."/>
            <person name="Panwar V."/>
            <person name="Joly D."/>
            <person name="Linning R."/>
            <person name="Sakthikumar S."/>
            <person name="Song X."/>
            <person name="Adiconis X."/>
            <person name="Fan L."/>
            <person name="Goldberg J.M."/>
            <person name="Levin J.Z."/>
            <person name="Young S."/>
            <person name="Zeng Q."/>
            <person name="Anikster Y."/>
            <person name="Bruce M."/>
            <person name="Wang M."/>
            <person name="Yin C."/>
            <person name="McCallum B."/>
            <person name="Szabo L.J."/>
            <person name="Hulbert S."/>
            <person name="Chen X."/>
            <person name="Fellers J.P."/>
        </authorList>
    </citation>
    <scope>NUCLEOTIDE SEQUENCE</scope>
    <source>
        <strain evidence="2">isolate 1-1 / race 1 (BBBD)</strain>
        <strain evidence="3">Isolate 1-1 / race 1 (BBBD)</strain>
    </source>
</reference>